<name>R7Z0E6_CONA1</name>
<gene>
    <name evidence="2" type="ORF">W97_06887</name>
</gene>
<accession>R7Z0E6</accession>
<evidence type="ECO:0000313" key="3">
    <source>
        <dbReference type="Proteomes" id="UP000016924"/>
    </source>
</evidence>
<dbReference type="RefSeq" id="XP_007782836.1">
    <property type="nucleotide sequence ID" value="XM_007784646.1"/>
</dbReference>
<proteinExistence type="predicted"/>
<keyword evidence="3" id="KW-1185">Reference proteome</keyword>
<dbReference type="HOGENOM" id="CLU_1111328_0_0_1"/>
<dbReference type="GeneID" id="19904198"/>
<protein>
    <submittedName>
        <fullName evidence="2">Uncharacterized protein</fullName>
    </submittedName>
</protein>
<dbReference type="Proteomes" id="UP000016924">
    <property type="component" value="Unassembled WGS sequence"/>
</dbReference>
<dbReference type="AlphaFoldDB" id="R7Z0E6"/>
<evidence type="ECO:0000313" key="2">
    <source>
        <dbReference type="EMBL" id="EON67519.1"/>
    </source>
</evidence>
<evidence type="ECO:0000256" key="1">
    <source>
        <dbReference type="SAM" id="MobiDB-lite"/>
    </source>
</evidence>
<feature type="region of interest" description="Disordered" evidence="1">
    <location>
        <begin position="166"/>
        <end position="195"/>
    </location>
</feature>
<organism evidence="2 3">
    <name type="scientific">Coniosporium apollinis (strain CBS 100218)</name>
    <name type="common">Rock-inhabiting black yeast</name>
    <dbReference type="NCBI Taxonomy" id="1168221"/>
    <lineage>
        <taxon>Eukaryota</taxon>
        <taxon>Fungi</taxon>
        <taxon>Dikarya</taxon>
        <taxon>Ascomycota</taxon>
        <taxon>Pezizomycotina</taxon>
        <taxon>Dothideomycetes</taxon>
        <taxon>Dothideomycetes incertae sedis</taxon>
        <taxon>Coniosporium</taxon>
    </lineage>
</organism>
<reference evidence="3" key="1">
    <citation type="submission" date="2012-06" db="EMBL/GenBank/DDBJ databases">
        <title>The genome sequence of Coniosporium apollinis CBS 100218.</title>
        <authorList>
            <consortium name="The Broad Institute Genome Sequencing Platform"/>
            <person name="Cuomo C."/>
            <person name="Gorbushina A."/>
            <person name="Noack S."/>
            <person name="Walker B."/>
            <person name="Young S.K."/>
            <person name="Zeng Q."/>
            <person name="Gargeya S."/>
            <person name="Fitzgerald M."/>
            <person name="Haas B."/>
            <person name="Abouelleil A."/>
            <person name="Alvarado L."/>
            <person name="Arachchi H.M."/>
            <person name="Berlin A.M."/>
            <person name="Chapman S.B."/>
            <person name="Goldberg J."/>
            <person name="Griggs A."/>
            <person name="Gujja S."/>
            <person name="Hansen M."/>
            <person name="Howarth C."/>
            <person name="Imamovic A."/>
            <person name="Larimer J."/>
            <person name="McCowan C."/>
            <person name="Montmayeur A."/>
            <person name="Murphy C."/>
            <person name="Neiman D."/>
            <person name="Pearson M."/>
            <person name="Priest M."/>
            <person name="Roberts A."/>
            <person name="Saif S."/>
            <person name="Shea T."/>
            <person name="Sisk P."/>
            <person name="Sykes S."/>
            <person name="Wortman J."/>
            <person name="Nusbaum C."/>
            <person name="Birren B."/>
        </authorList>
    </citation>
    <scope>NUCLEOTIDE SEQUENCE [LARGE SCALE GENOMIC DNA]</scope>
    <source>
        <strain evidence="3">CBS 100218</strain>
    </source>
</reference>
<dbReference type="EMBL" id="JH767588">
    <property type="protein sequence ID" value="EON67519.1"/>
    <property type="molecule type" value="Genomic_DNA"/>
</dbReference>
<dbReference type="OrthoDB" id="3644322at2759"/>
<sequence>MKSQLLPFIHPEHWQAAIAYCARVFITLVPTLHSDLTDHKEFMAILAQFEAGLFGADAAHGQLEALFGIKNVELTEGFERFYDISAVQVAARARTSAFKAACAAAMVPYALAPSGFEGMGTAPQGVDFGAGGGLARDARGMAPAAAPPSWLDQGAGVLVTPPPLPRSLQHADDFKHGTAPPPDMAPRASQAPPAPALPPHKKLFTHAICGKTFTAKYYVKRHHFGAGKGKYGCWHVNGEPPIPWDYGLPQ</sequence>